<protein>
    <submittedName>
        <fullName evidence="2">Uncharacterized protein</fullName>
    </submittedName>
</protein>
<evidence type="ECO:0000313" key="2">
    <source>
        <dbReference type="EMBL" id="CAD1829882.1"/>
    </source>
</evidence>
<sequence length="226" mass="24186">MDFVVNRRSNRTKRNARFDALVVLNAMVQSVQKSDERIVGYCLKSAERSSWQNRLFAKTSNILCAVLREFECRGTYTHNPHVGRGWNLTLTAPPPPCPTSVHAPAAGEQLRLPEKSPRPPLGSPLAPTCHIFDRCARGNIKARAPSSPGRDLAPASFPAGPRRPRGPPVAAETTCGRPDPCGPRSGPLGFQAPPPPTRGCTAFPSASATGSSPPQPSPAAATRREV</sequence>
<dbReference type="EMBL" id="LR862130">
    <property type="protein sequence ID" value="CAD1829882.1"/>
    <property type="molecule type" value="Genomic_DNA"/>
</dbReference>
<feature type="region of interest" description="Disordered" evidence="1">
    <location>
        <begin position="141"/>
        <end position="226"/>
    </location>
</feature>
<evidence type="ECO:0000256" key="1">
    <source>
        <dbReference type="SAM" id="MobiDB-lite"/>
    </source>
</evidence>
<reference evidence="2" key="1">
    <citation type="submission" date="2020-07" db="EMBL/GenBank/DDBJ databases">
        <authorList>
            <person name="Lin J."/>
        </authorList>
    </citation>
    <scope>NUCLEOTIDE SEQUENCE</scope>
</reference>
<dbReference type="AlphaFoldDB" id="A0A6V7PG87"/>
<name>A0A6V7PG87_ANACO</name>
<accession>A0A6V7PG87</accession>
<gene>
    <name evidence="2" type="ORF">CB5_LOCUS13093</name>
</gene>
<organism evidence="2">
    <name type="scientific">Ananas comosus var. bracteatus</name>
    <name type="common">red pineapple</name>
    <dbReference type="NCBI Taxonomy" id="296719"/>
    <lineage>
        <taxon>Eukaryota</taxon>
        <taxon>Viridiplantae</taxon>
        <taxon>Streptophyta</taxon>
        <taxon>Embryophyta</taxon>
        <taxon>Tracheophyta</taxon>
        <taxon>Spermatophyta</taxon>
        <taxon>Magnoliopsida</taxon>
        <taxon>Liliopsida</taxon>
        <taxon>Poales</taxon>
        <taxon>Bromeliaceae</taxon>
        <taxon>Bromelioideae</taxon>
        <taxon>Ananas</taxon>
    </lineage>
</organism>
<proteinExistence type="predicted"/>